<dbReference type="Pfam" id="PF15868">
    <property type="entry name" value="MBF2"/>
    <property type="match status" value="1"/>
</dbReference>
<feature type="non-terminal residue" evidence="2">
    <location>
        <position position="109"/>
    </location>
</feature>
<gene>
    <name evidence="2" type="ORF">BINO364_LOCUS9479</name>
</gene>
<keyword evidence="1" id="KW-0732">Signal</keyword>
<evidence type="ECO:0000313" key="3">
    <source>
        <dbReference type="Proteomes" id="UP000838878"/>
    </source>
</evidence>
<organism evidence="2 3">
    <name type="scientific">Brenthis ino</name>
    <name type="common">lesser marbled fritillary</name>
    <dbReference type="NCBI Taxonomy" id="405034"/>
    <lineage>
        <taxon>Eukaryota</taxon>
        <taxon>Metazoa</taxon>
        <taxon>Ecdysozoa</taxon>
        <taxon>Arthropoda</taxon>
        <taxon>Hexapoda</taxon>
        <taxon>Insecta</taxon>
        <taxon>Pterygota</taxon>
        <taxon>Neoptera</taxon>
        <taxon>Endopterygota</taxon>
        <taxon>Lepidoptera</taxon>
        <taxon>Glossata</taxon>
        <taxon>Ditrysia</taxon>
        <taxon>Papilionoidea</taxon>
        <taxon>Nymphalidae</taxon>
        <taxon>Heliconiinae</taxon>
        <taxon>Argynnini</taxon>
        <taxon>Brenthis</taxon>
    </lineage>
</organism>
<evidence type="ECO:0000256" key="1">
    <source>
        <dbReference type="SAM" id="SignalP"/>
    </source>
</evidence>
<sequence length="109" mass="12342">MKAETLLFLLFAGILLVQCEHLIVGDANNKHLIYHTTAQYHYYPFMKRVKDVFFSSPDLRPINAIMAYDNLHTKASATITAGGLGSTYVNIRLKSERGEPLDYDISIYS</sequence>
<feature type="chain" id="PRO_5035461728" description="Salivary secreted peptide" evidence="1">
    <location>
        <begin position="20"/>
        <end position="109"/>
    </location>
</feature>
<reference evidence="2" key="1">
    <citation type="submission" date="2021-12" db="EMBL/GenBank/DDBJ databases">
        <authorList>
            <person name="Martin H S."/>
        </authorList>
    </citation>
    <scope>NUCLEOTIDE SEQUENCE</scope>
</reference>
<dbReference type="EMBL" id="OV170224">
    <property type="protein sequence ID" value="CAH0723673.1"/>
    <property type="molecule type" value="Genomic_DNA"/>
</dbReference>
<dbReference type="AlphaFoldDB" id="A0A8J9VJI0"/>
<accession>A0A8J9VJI0</accession>
<proteinExistence type="predicted"/>
<feature type="signal peptide" evidence="1">
    <location>
        <begin position="1"/>
        <end position="19"/>
    </location>
</feature>
<dbReference type="Proteomes" id="UP000838878">
    <property type="component" value="Chromosome 4"/>
</dbReference>
<evidence type="ECO:0000313" key="2">
    <source>
        <dbReference type="EMBL" id="CAH0723673.1"/>
    </source>
</evidence>
<dbReference type="InterPro" id="IPR031734">
    <property type="entry name" value="MBF2"/>
</dbReference>
<protein>
    <recommendedName>
        <fullName evidence="4">Salivary secreted peptide</fullName>
    </recommendedName>
</protein>
<evidence type="ECO:0008006" key="4">
    <source>
        <dbReference type="Google" id="ProtNLM"/>
    </source>
</evidence>
<name>A0A8J9VJI0_9NEOP</name>
<dbReference type="OrthoDB" id="7021379at2759"/>
<keyword evidence="3" id="KW-1185">Reference proteome</keyword>